<dbReference type="AlphaFoldDB" id="A0A164B3G7"/>
<dbReference type="EMBL" id="LWCI01000100">
    <property type="protein sequence ID" value="KZS63079.1"/>
    <property type="molecule type" value="Genomic_DNA"/>
</dbReference>
<keyword evidence="2" id="KW-1185">Reference proteome</keyword>
<name>A0A164B3G7_9MYCO</name>
<comment type="caution">
    <text evidence="1">The sequence shown here is derived from an EMBL/GenBank/DDBJ whole genome shotgun (WGS) entry which is preliminary data.</text>
</comment>
<accession>A0A164B3G7</accession>
<gene>
    <name evidence="1" type="ORF">A4G28_04400</name>
</gene>
<evidence type="ECO:0000313" key="2">
    <source>
        <dbReference type="Proteomes" id="UP000077342"/>
    </source>
</evidence>
<sequence length="134" mass="14678">MAHLGAPPSWLVQEDPSKPGLVVTARSAEILHILFRRGESEMLWVHTTANEASVVQLYTRRDLTNQYHLGAVREFAVSVQDKAQGLAHGGGRLYSKGLSVDRGNREGFGMTNAASVKQKGGAREWLPRLQAGRT</sequence>
<organism evidence="1 2">
    <name type="scientific">Mycobacterium ostraviense</name>
    <dbReference type="NCBI Taxonomy" id="2738409"/>
    <lineage>
        <taxon>Bacteria</taxon>
        <taxon>Bacillati</taxon>
        <taxon>Actinomycetota</taxon>
        <taxon>Actinomycetes</taxon>
        <taxon>Mycobacteriales</taxon>
        <taxon>Mycobacteriaceae</taxon>
        <taxon>Mycobacterium</taxon>
    </lineage>
</organism>
<protein>
    <submittedName>
        <fullName evidence="1">Uncharacterized protein</fullName>
    </submittedName>
</protein>
<reference evidence="2" key="1">
    <citation type="submission" date="2016-04" db="EMBL/GenBank/DDBJ databases">
        <authorList>
            <person name="Strapagiel D."/>
            <person name="Borowka P."/>
            <person name="Marciniak B."/>
            <person name="Bakula Z."/>
            <person name="Van Ingen J."/>
            <person name="Safianowska A."/>
            <person name="Dziadek J."/>
            <person name="Jagielski T."/>
        </authorList>
    </citation>
    <scope>NUCLEOTIDE SEQUENCE [LARGE SCALE GENOMIC DNA]</scope>
    <source>
        <strain evidence="2">1010001458</strain>
    </source>
</reference>
<dbReference type="Proteomes" id="UP000077342">
    <property type="component" value="Unassembled WGS sequence"/>
</dbReference>
<evidence type="ECO:0000313" key="1">
    <source>
        <dbReference type="EMBL" id="KZS63079.1"/>
    </source>
</evidence>
<proteinExistence type="predicted"/>